<dbReference type="Pfam" id="PF03372">
    <property type="entry name" value="Exo_endo_phos"/>
    <property type="match status" value="1"/>
</dbReference>
<protein>
    <recommendedName>
        <fullName evidence="7">CCHC-type domain-containing protein</fullName>
    </recommendedName>
</protein>
<dbReference type="PANTHER" id="PTHR33710">
    <property type="entry name" value="BNAC02G09200D PROTEIN"/>
    <property type="match status" value="1"/>
</dbReference>
<dbReference type="Gene3D" id="3.30.420.10">
    <property type="entry name" value="Ribonuclease H-like superfamily/Ribonuclease H"/>
    <property type="match status" value="1"/>
</dbReference>
<sequence>MIVARWPPDKSLDEIELDHTIFWVHIFGLPVSQTNLSTAREMGNNLGRFITADLHSPSQKWKKSMRMQIEINTTKPLVSTINIPRNDRIAEVRYERLIEFCHKCGHLGHKEKFCSINGDEDTVGTNPKSFGPWMKYENHLISNPKISQINAEKREHQKIEEDKKGKHASGGRNHAGNRSTAISKSGELVPLPNVSPSLLVPLSDKGTSVPSPIPVENPSLMTQKDFAAPNLSIQAENPPLLEDKSGKHNCEKGLVLKGVDDEYKGDALIGHLRRTKMIPFIRSQDPQDPQKSKKSQKILWKALALVRPQTTPQTSLTRRGSGNNLMKILVWNCRGLAQPKAIRALRHIISDSKAELIFISEVKSPLTPLISSSLANLNFNNNAFSPPVGKSGGLLMAWKNHITLNSMIVNQYFIHSTVTDGNKILAFTAIYAPCYYLKKDNFWKDINNLALTITHPWIMAGDFNDIIDHKEKKGGLPYSSSSGHNLANELNNLGLIDLGFNGYPFTWDNKRNGVANIQQRLDRAVSNMDWLTVFPQASVTHLNPSTSDHCPILITTCPDPLLPKPFRFDNMWFVDKSCIDIVHTSWKKSTKGSPSFRLELVDQITRISKDHWLSFSNSAQGLDKAAKHWIAPPPNWTKVNVDASFHDGIAFTGVVFRNCNGSIFFTAVHKHLCLDAFTAESLAMEDACKEADRLKITNAILESDCINAISFINVTTSNCFWSGAPVIERIKSYKERWLNWNFKYISKISNGSAHALAHWGSFCNFEGPVPLNLIPIHVCCDSGYPLVVEF</sequence>
<keyword evidence="6" id="KW-1185">Reference proteome</keyword>
<evidence type="ECO:0000313" key="6">
    <source>
        <dbReference type="Proteomes" id="UP001632038"/>
    </source>
</evidence>
<feature type="region of interest" description="Disordered" evidence="1">
    <location>
        <begin position="154"/>
        <end position="187"/>
    </location>
</feature>
<evidence type="ECO:0000256" key="1">
    <source>
        <dbReference type="SAM" id="MobiDB-lite"/>
    </source>
</evidence>
<dbReference type="Proteomes" id="UP001632038">
    <property type="component" value="Unassembled WGS sequence"/>
</dbReference>
<dbReference type="InterPro" id="IPR025836">
    <property type="entry name" value="Zn_knuckle_CX2CX4HX4C"/>
</dbReference>
<dbReference type="InterPro" id="IPR036691">
    <property type="entry name" value="Endo/exonu/phosph_ase_sf"/>
</dbReference>
<dbReference type="CDD" id="cd06222">
    <property type="entry name" value="RNase_H_like"/>
    <property type="match status" value="1"/>
</dbReference>
<feature type="domain" description="Zinc knuckle CX2CX4HX4C" evidence="4">
    <location>
        <begin position="89"/>
        <end position="115"/>
    </location>
</feature>
<dbReference type="AlphaFoldDB" id="A0ABD3DBC0"/>
<accession>A0ABD3DBC0</accession>
<organism evidence="5 6">
    <name type="scientific">Castilleja foliolosa</name>
    <dbReference type="NCBI Taxonomy" id="1961234"/>
    <lineage>
        <taxon>Eukaryota</taxon>
        <taxon>Viridiplantae</taxon>
        <taxon>Streptophyta</taxon>
        <taxon>Embryophyta</taxon>
        <taxon>Tracheophyta</taxon>
        <taxon>Spermatophyta</taxon>
        <taxon>Magnoliopsida</taxon>
        <taxon>eudicotyledons</taxon>
        <taxon>Gunneridae</taxon>
        <taxon>Pentapetalae</taxon>
        <taxon>asterids</taxon>
        <taxon>lamiids</taxon>
        <taxon>Lamiales</taxon>
        <taxon>Orobanchaceae</taxon>
        <taxon>Pedicularideae</taxon>
        <taxon>Castillejinae</taxon>
        <taxon>Castilleja</taxon>
    </lineage>
</organism>
<feature type="domain" description="Endonuclease/exonuclease/phosphatase" evidence="2">
    <location>
        <begin position="330"/>
        <end position="549"/>
    </location>
</feature>
<dbReference type="SUPFAM" id="SSF53098">
    <property type="entry name" value="Ribonuclease H-like"/>
    <property type="match status" value="1"/>
</dbReference>
<dbReference type="InterPro" id="IPR005135">
    <property type="entry name" value="Endo/exonuclease/phosphatase"/>
</dbReference>
<dbReference type="InterPro" id="IPR012337">
    <property type="entry name" value="RNaseH-like_sf"/>
</dbReference>
<dbReference type="InterPro" id="IPR002156">
    <property type="entry name" value="RNaseH_domain"/>
</dbReference>
<name>A0ABD3DBC0_9LAMI</name>
<feature type="compositionally biased region" description="Basic and acidic residues" evidence="1">
    <location>
        <begin position="154"/>
        <end position="164"/>
    </location>
</feature>
<dbReference type="PANTHER" id="PTHR33710:SF71">
    <property type="entry name" value="ENDONUCLEASE_EXONUCLEASE_PHOSPHATASE DOMAIN-CONTAINING PROTEIN"/>
    <property type="match status" value="1"/>
</dbReference>
<dbReference type="Gene3D" id="3.60.10.10">
    <property type="entry name" value="Endonuclease/exonuclease/phosphatase"/>
    <property type="match status" value="1"/>
</dbReference>
<dbReference type="SUPFAM" id="SSF56219">
    <property type="entry name" value="DNase I-like"/>
    <property type="match status" value="1"/>
</dbReference>
<gene>
    <name evidence="5" type="ORF">CASFOL_018085</name>
</gene>
<comment type="caution">
    <text evidence="5">The sequence shown here is derived from an EMBL/GenBank/DDBJ whole genome shotgun (WGS) entry which is preliminary data.</text>
</comment>
<dbReference type="Pfam" id="PF13456">
    <property type="entry name" value="RVT_3"/>
    <property type="match status" value="1"/>
</dbReference>
<dbReference type="InterPro" id="IPR044730">
    <property type="entry name" value="RNase_H-like_dom_plant"/>
</dbReference>
<dbReference type="InterPro" id="IPR036397">
    <property type="entry name" value="RNaseH_sf"/>
</dbReference>
<reference evidence="6" key="1">
    <citation type="journal article" date="2024" name="IScience">
        <title>Strigolactones Initiate the Formation of Haustorium-like Structures in Castilleja.</title>
        <authorList>
            <person name="Buerger M."/>
            <person name="Peterson D."/>
            <person name="Chory J."/>
        </authorList>
    </citation>
    <scope>NUCLEOTIDE SEQUENCE [LARGE SCALE GENOMIC DNA]</scope>
</reference>
<evidence type="ECO:0000259" key="2">
    <source>
        <dbReference type="Pfam" id="PF03372"/>
    </source>
</evidence>
<proteinExistence type="predicted"/>
<evidence type="ECO:0008006" key="7">
    <source>
        <dbReference type="Google" id="ProtNLM"/>
    </source>
</evidence>
<evidence type="ECO:0000313" key="5">
    <source>
        <dbReference type="EMBL" id="KAL3638072.1"/>
    </source>
</evidence>
<evidence type="ECO:0000259" key="4">
    <source>
        <dbReference type="Pfam" id="PF14392"/>
    </source>
</evidence>
<evidence type="ECO:0000259" key="3">
    <source>
        <dbReference type="Pfam" id="PF13456"/>
    </source>
</evidence>
<dbReference type="EMBL" id="JAVIJP010000021">
    <property type="protein sequence ID" value="KAL3638072.1"/>
    <property type="molecule type" value="Genomic_DNA"/>
</dbReference>
<feature type="domain" description="RNase H type-1" evidence="3">
    <location>
        <begin position="640"/>
        <end position="759"/>
    </location>
</feature>
<dbReference type="Pfam" id="PF14392">
    <property type="entry name" value="zf-CCHC_4"/>
    <property type="match status" value="1"/>
</dbReference>